<gene>
    <name evidence="1" type="ORF">Tci_886178</name>
</gene>
<dbReference type="AlphaFoldDB" id="A0A699TZ16"/>
<evidence type="ECO:0000313" key="1">
    <source>
        <dbReference type="EMBL" id="GFD14209.1"/>
    </source>
</evidence>
<name>A0A699TZ16_TANCI</name>
<protein>
    <submittedName>
        <fullName evidence="1">Uncharacterized protein</fullName>
    </submittedName>
</protein>
<accession>A0A699TZ16</accession>
<sequence>FGKGFNQSSIVMIFRMWAAPVSSYFKRCVSAGIGSSLTSCLDGEAGFCLEELEGASPELEVFQAKDF</sequence>
<feature type="non-terminal residue" evidence="1">
    <location>
        <position position="1"/>
    </location>
</feature>
<comment type="caution">
    <text evidence="1">The sequence shown here is derived from an EMBL/GenBank/DDBJ whole genome shotgun (WGS) entry which is preliminary data.</text>
</comment>
<proteinExistence type="predicted"/>
<dbReference type="EMBL" id="BKCJ011277852">
    <property type="protein sequence ID" value="GFD14209.1"/>
    <property type="molecule type" value="Genomic_DNA"/>
</dbReference>
<organism evidence="1">
    <name type="scientific">Tanacetum cinerariifolium</name>
    <name type="common">Dalmatian daisy</name>
    <name type="synonym">Chrysanthemum cinerariifolium</name>
    <dbReference type="NCBI Taxonomy" id="118510"/>
    <lineage>
        <taxon>Eukaryota</taxon>
        <taxon>Viridiplantae</taxon>
        <taxon>Streptophyta</taxon>
        <taxon>Embryophyta</taxon>
        <taxon>Tracheophyta</taxon>
        <taxon>Spermatophyta</taxon>
        <taxon>Magnoliopsida</taxon>
        <taxon>eudicotyledons</taxon>
        <taxon>Gunneridae</taxon>
        <taxon>Pentapetalae</taxon>
        <taxon>asterids</taxon>
        <taxon>campanulids</taxon>
        <taxon>Asterales</taxon>
        <taxon>Asteraceae</taxon>
        <taxon>Asteroideae</taxon>
        <taxon>Anthemideae</taxon>
        <taxon>Anthemidinae</taxon>
        <taxon>Tanacetum</taxon>
    </lineage>
</organism>
<reference evidence="1" key="1">
    <citation type="journal article" date="2019" name="Sci. Rep.">
        <title>Draft genome of Tanacetum cinerariifolium, the natural source of mosquito coil.</title>
        <authorList>
            <person name="Yamashiro T."/>
            <person name="Shiraishi A."/>
            <person name="Satake H."/>
            <person name="Nakayama K."/>
        </authorList>
    </citation>
    <scope>NUCLEOTIDE SEQUENCE</scope>
</reference>